<dbReference type="Pfam" id="PF13417">
    <property type="entry name" value="GST_N_3"/>
    <property type="match status" value="1"/>
</dbReference>
<dbReference type="Proteomes" id="UP001065322">
    <property type="component" value="Chromosome"/>
</dbReference>
<dbReference type="EMBL" id="CP054475">
    <property type="protein sequence ID" value="UXD87700.1"/>
    <property type="molecule type" value="Genomic_DNA"/>
</dbReference>
<evidence type="ECO:0000259" key="1">
    <source>
        <dbReference type="PROSITE" id="PS50404"/>
    </source>
</evidence>
<dbReference type="SUPFAM" id="SSF52833">
    <property type="entry name" value="Thioredoxin-like"/>
    <property type="match status" value="1"/>
</dbReference>
<keyword evidence="4" id="KW-1185">Reference proteome</keyword>
<dbReference type="Gene3D" id="1.20.1050.10">
    <property type="match status" value="1"/>
</dbReference>
<gene>
    <name evidence="3" type="ORF">HUF19_09765</name>
</gene>
<dbReference type="InterPro" id="IPR004045">
    <property type="entry name" value="Glutathione_S-Trfase_N"/>
</dbReference>
<dbReference type="PANTHER" id="PTHR44051">
    <property type="entry name" value="GLUTATHIONE S-TRANSFERASE-RELATED"/>
    <property type="match status" value="1"/>
</dbReference>
<dbReference type="InterPro" id="IPR040079">
    <property type="entry name" value="Glutathione_S-Trfase"/>
</dbReference>
<evidence type="ECO:0000313" key="3">
    <source>
        <dbReference type="EMBL" id="UXD87700.1"/>
    </source>
</evidence>
<dbReference type="InterPro" id="IPR036282">
    <property type="entry name" value="Glutathione-S-Trfase_C_sf"/>
</dbReference>
<protein>
    <submittedName>
        <fullName evidence="3">Glutathione S-transferase family protein</fullName>
    </submittedName>
</protein>
<dbReference type="CDD" id="cd03057">
    <property type="entry name" value="GST_N_Beta"/>
    <property type="match status" value="1"/>
</dbReference>
<dbReference type="SFLD" id="SFLDG00358">
    <property type="entry name" value="Main_(cytGST)"/>
    <property type="match status" value="1"/>
</dbReference>
<dbReference type="RefSeq" id="WP_260996484.1">
    <property type="nucleotide sequence ID" value="NZ_CP054475.1"/>
</dbReference>
<dbReference type="PROSITE" id="PS50404">
    <property type="entry name" value="GST_NTER"/>
    <property type="match status" value="1"/>
</dbReference>
<feature type="domain" description="GST N-terminal" evidence="1">
    <location>
        <begin position="1"/>
        <end position="76"/>
    </location>
</feature>
<proteinExistence type="predicted"/>
<reference evidence="4" key="1">
    <citation type="submission" date="2020-06" db="EMBL/GenBank/DDBJ databases">
        <title>Thalassolituus marinus alknpb1M-1, a hydrocarbon-degrading bacterium isolated from the deep-sea overlying water using an in-situ strategy from the South China Sea basin.</title>
        <authorList>
            <person name="Dong C."/>
            <person name="Chen Y."/>
            <person name="Shao Z."/>
        </authorList>
    </citation>
    <scope>NUCLEOTIDE SEQUENCE [LARGE SCALE GENOMIC DNA]</scope>
    <source>
        <strain evidence="4">alknpb1M-1</strain>
    </source>
</reference>
<organism evidence="3 4">
    <name type="scientific">Thalassolituus hydrocarboniclasticus</name>
    <dbReference type="NCBI Taxonomy" id="2742796"/>
    <lineage>
        <taxon>Bacteria</taxon>
        <taxon>Pseudomonadati</taxon>
        <taxon>Pseudomonadota</taxon>
        <taxon>Gammaproteobacteria</taxon>
        <taxon>Oceanospirillales</taxon>
        <taxon>Oceanospirillaceae</taxon>
        <taxon>Thalassolituus</taxon>
    </lineage>
</organism>
<dbReference type="SUPFAM" id="SSF47616">
    <property type="entry name" value="GST C-terminal domain-like"/>
    <property type="match status" value="1"/>
</dbReference>
<dbReference type="InterPro" id="IPR010987">
    <property type="entry name" value="Glutathione-S-Trfase_C-like"/>
</dbReference>
<name>A0ABY6ACX3_9GAMM</name>
<accession>A0ABY6ACX3</accession>
<dbReference type="PROSITE" id="PS50405">
    <property type="entry name" value="GST_CTER"/>
    <property type="match status" value="1"/>
</dbReference>
<dbReference type="InterPro" id="IPR036249">
    <property type="entry name" value="Thioredoxin-like_sf"/>
</dbReference>
<dbReference type="Gene3D" id="3.40.30.10">
    <property type="entry name" value="Glutaredoxin"/>
    <property type="match status" value="1"/>
</dbReference>
<evidence type="ECO:0000313" key="4">
    <source>
        <dbReference type="Proteomes" id="UP001065322"/>
    </source>
</evidence>
<dbReference type="PANTHER" id="PTHR44051:SF8">
    <property type="entry name" value="GLUTATHIONE S-TRANSFERASE GSTA"/>
    <property type="match status" value="1"/>
</dbReference>
<feature type="domain" description="GST C-terminal" evidence="2">
    <location>
        <begin position="81"/>
        <end position="205"/>
    </location>
</feature>
<evidence type="ECO:0000259" key="2">
    <source>
        <dbReference type="PROSITE" id="PS50405"/>
    </source>
</evidence>
<dbReference type="SFLD" id="SFLDS00019">
    <property type="entry name" value="Glutathione_Transferase_(cytos"/>
    <property type="match status" value="1"/>
</dbReference>
<sequence>MYTLYFLPDACSLATQVVLRELGQEVSLIHKQQVSDFSRINPVGTVPVLHDPDNGQTLREGAAIMIHLLEKHPNPMFPHNDANARLQAIRNIMFANATMHPAYSRLFFASSAIHDTDARQAFFANAANAISALWQVVENQLQEQPFLGGEQPSAADIMLSVYSRWGAAFPVNIQIGEKTSAMIDRVLAMDSFKQALKAEQQAADALR</sequence>